<reference evidence="1 2" key="1">
    <citation type="submission" date="2016-07" db="EMBL/GenBank/DDBJ databases">
        <title>Draft genome of the white-rot fungus Obba rivulosa 3A-2.</title>
        <authorList>
            <consortium name="DOE Joint Genome Institute"/>
            <person name="Miettinen O."/>
            <person name="Riley R."/>
            <person name="Acob R."/>
            <person name="Barry K."/>
            <person name="Cullen D."/>
            <person name="De Vries R."/>
            <person name="Hainaut M."/>
            <person name="Hatakka A."/>
            <person name="Henrissat B."/>
            <person name="Hilden K."/>
            <person name="Kuo R."/>
            <person name="Labutti K."/>
            <person name="Lipzen A."/>
            <person name="Makela M.R."/>
            <person name="Sandor L."/>
            <person name="Spatafora J.W."/>
            <person name="Grigoriev I.V."/>
            <person name="Hibbett D.S."/>
        </authorList>
    </citation>
    <scope>NUCLEOTIDE SEQUENCE [LARGE SCALE GENOMIC DNA]</scope>
    <source>
        <strain evidence="1 2">3A-2</strain>
    </source>
</reference>
<accession>A0A8E2ANJ1</accession>
<dbReference type="Proteomes" id="UP000250043">
    <property type="component" value="Unassembled WGS sequence"/>
</dbReference>
<name>A0A8E2ANJ1_9APHY</name>
<organism evidence="1 2">
    <name type="scientific">Obba rivulosa</name>
    <dbReference type="NCBI Taxonomy" id="1052685"/>
    <lineage>
        <taxon>Eukaryota</taxon>
        <taxon>Fungi</taxon>
        <taxon>Dikarya</taxon>
        <taxon>Basidiomycota</taxon>
        <taxon>Agaricomycotina</taxon>
        <taxon>Agaricomycetes</taxon>
        <taxon>Polyporales</taxon>
        <taxon>Gelatoporiaceae</taxon>
        <taxon>Obba</taxon>
    </lineage>
</organism>
<proteinExistence type="predicted"/>
<sequence>MLLDVHGNLNAANSNEKAEIIGTAAHRHRGARSSTAGVNHACTVASGGIHGLGVDIHLQHLANLGHVDRAARDEHVAALDLVKITLRCRAGAGLRERECGGSGEHERDGGHECEYLA</sequence>
<evidence type="ECO:0000313" key="1">
    <source>
        <dbReference type="EMBL" id="OCH87976.1"/>
    </source>
</evidence>
<gene>
    <name evidence="1" type="ORF">OBBRIDRAFT_795670</name>
</gene>
<evidence type="ECO:0000313" key="2">
    <source>
        <dbReference type="Proteomes" id="UP000250043"/>
    </source>
</evidence>
<dbReference type="AlphaFoldDB" id="A0A8E2ANJ1"/>
<keyword evidence="2" id="KW-1185">Reference proteome</keyword>
<protein>
    <submittedName>
        <fullName evidence="1">Uncharacterized protein</fullName>
    </submittedName>
</protein>
<dbReference type="EMBL" id="KV722466">
    <property type="protein sequence ID" value="OCH87976.1"/>
    <property type="molecule type" value="Genomic_DNA"/>
</dbReference>